<proteinExistence type="predicted"/>
<comment type="caution">
    <text evidence="2">The sequence shown here is derived from an EMBL/GenBank/DDBJ whole genome shotgun (WGS) entry which is preliminary data.</text>
</comment>
<dbReference type="GO" id="GO:0015074">
    <property type="term" value="P:DNA integration"/>
    <property type="evidence" value="ECO:0007669"/>
    <property type="project" value="InterPro"/>
</dbReference>
<evidence type="ECO:0008006" key="4">
    <source>
        <dbReference type="Google" id="ProtNLM"/>
    </source>
</evidence>
<reference evidence="2 3" key="1">
    <citation type="submission" date="2019-09" db="EMBL/GenBank/DDBJ databases">
        <title>Draft genome sequencing and comparative genomics of hatchery-associated Vibrios.</title>
        <authorList>
            <person name="Kehlet-Delgado H."/>
            <person name="Mueller R.S."/>
        </authorList>
    </citation>
    <scope>NUCLEOTIDE SEQUENCE [LARGE SCALE GENOMIC DNA]</scope>
    <source>
        <strain evidence="2 3">99-46-Y</strain>
    </source>
</reference>
<dbReference type="GO" id="GO:0003677">
    <property type="term" value="F:DNA binding"/>
    <property type="evidence" value="ECO:0007669"/>
    <property type="project" value="InterPro"/>
</dbReference>
<dbReference type="RefSeq" id="WP_171361702.1">
    <property type="nucleotide sequence ID" value="NZ_VTXC01000044.1"/>
</dbReference>
<dbReference type="AlphaFoldDB" id="A0A7Y4EEC3"/>
<protein>
    <recommendedName>
        <fullName evidence="4">Integrase</fullName>
    </recommendedName>
</protein>
<organism evidence="2 3">
    <name type="scientific">Vibrio pectenicida</name>
    <dbReference type="NCBI Taxonomy" id="62763"/>
    <lineage>
        <taxon>Bacteria</taxon>
        <taxon>Pseudomonadati</taxon>
        <taxon>Pseudomonadota</taxon>
        <taxon>Gammaproteobacteria</taxon>
        <taxon>Vibrionales</taxon>
        <taxon>Vibrionaceae</taxon>
        <taxon>Vibrio</taxon>
    </lineage>
</organism>
<dbReference type="SUPFAM" id="SSF56349">
    <property type="entry name" value="DNA breaking-rejoining enzymes"/>
    <property type="match status" value="1"/>
</dbReference>
<dbReference type="InterPro" id="IPR013762">
    <property type="entry name" value="Integrase-like_cat_sf"/>
</dbReference>
<dbReference type="EMBL" id="VTXC01000044">
    <property type="protein sequence ID" value="NOH72590.1"/>
    <property type="molecule type" value="Genomic_DNA"/>
</dbReference>
<keyword evidence="1" id="KW-0233">DNA recombination</keyword>
<dbReference type="Proteomes" id="UP000565719">
    <property type="component" value="Unassembled WGS sequence"/>
</dbReference>
<dbReference type="InterPro" id="IPR011010">
    <property type="entry name" value="DNA_brk_join_enz"/>
</dbReference>
<dbReference type="Gene3D" id="1.10.443.10">
    <property type="entry name" value="Intergrase catalytic core"/>
    <property type="match status" value="1"/>
</dbReference>
<gene>
    <name evidence="2" type="ORF">F0225_14745</name>
</gene>
<accession>A0A7Y4EEC3</accession>
<dbReference type="GO" id="GO:0006310">
    <property type="term" value="P:DNA recombination"/>
    <property type="evidence" value="ECO:0007669"/>
    <property type="project" value="UniProtKB-KW"/>
</dbReference>
<evidence type="ECO:0000313" key="3">
    <source>
        <dbReference type="Proteomes" id="UP000565719"/>
    </source>
</evidence>
<sequence>MNALNRFITNQYAYIAEKKKQPLLAFNTPSGKQATWEDIAITFTNNKSIPINLLFNNENQPNANINSTFSDKDKLDADTQNLLFAFALDVLKENISISNKKSKVTTAKKFLIALDENVASCSMNEIQKTIDEMGYIQPLNAFFKWLNVHKLLPASISPNLTRKVNNTRSQSGDDAIKAESNKLPDEKALLALGAIFYDVIPPYHDIDKAENTDSWTALKHSTTNQLDSYVCTMSALAMSSPNRAAVEQVLLTKQRVKNHDEVVNNHANTTYYLNWRGSKGYKDYQNHINAEMAESLNRSLHYTTIVTEPARVLARFYQNPRLCLKKVLGDFKPNLKNLDTLAPNYNEPTNLIHLGFLLGFYDDSDGYARVTCDTKGAINVTKRRDNPKFIKHFSKLSPLDKLEIKKRCHYASLLVGATMNEKRQLRKYFNNQTEITVAEFQNHHIKINQQAISGYNRAKTKRVNYDRALFAYTEKQLSTQRASHFLLLPIESLGALFDKNLKKRKKDHITIFERHGFSENFSITPHQFRHWQNNYLANKGLPHLLITMLSGRKNPEQTLTYIHTTDAQNASVISDILYEKETKKEVQYNVSKRLQSKAQYDDATNNLSPTFVSEVGFCTQDLTLTPCTYMTEFETQCTLCASSCHIAHDDDAIEFLKKDLIIQTHNLKQVQEAINFVTSDGMQQWYQTHYRNTCMLKSLIEVLSDKSIKEGSIVRFLARSNVMRITNLDTKTVTEQKLSLPNEKEALQAAIEAASLPVDNSAKMNFLGFLGSI</sequence>
<name>A0A7Y4EEC3_9VIBR</name>
<evidence type="ECO:0000313" key="2">
    <source>
        <dbReference type="EMBL" id="NOH72590.1"/>
    </source>
</evidence>
<evidence type="ECO:0000256" key="1">
    <source>
        <dbReference type="ARBA" id="ARBA00023172"/>
    </source>
</evidence>